<dbReference type="GO" id="GO:0004806">
    <property type="term" value="F:triacylglycerol lipase activity"/>
    <property type="evidence" value="ECO:0007669"/>
    <property type="project" value="TreeGrafter"/>
</dbReference>
<organism evidence="2 3">
    <name type="scientific">Ferrimonas marina</name>
    <dbReference type="NCBI Taxonomy" id="299255"/>
    <lineage>
        <taxon>Bacteria</taxon>
        <taxon>Pseudomonadati</taxon>
        <taxon>Pseudomonadota</taxon>
        <taxon>Gammaproteobacteria</taxon>
        <taxon>Alteromonadales</taxon>
        <taxon>Ferrimonadaceae</taxon>
        <taxon>Ferrimonas</taxon>
    </lineage>
</organism>
<keyword evidence="3" id="KW-1185">Reference proteome</keyword>
<accession>A0A1M5RDE5</accession>
<gene>
    <name evidence="2" type="ORF">SAMN02745129_1581</name>
</gene>
<evidence type="ECO:0000313" key="2">
    <source>
        <dbReference type="EMBL" id="SHH24324.1"/>
    </source>
</evidence>
<protein>
    <submittedName>
        <fullName evidence="2">Alpha/beta hydrolase fold</fullName>
    </submittedName>
</protein>
<dbReference type="AlphaFoldDB" id="A0A1M5RDE5"/>
<evidence type="ECO:0000313" key="3">
    <source>
        <dbReference type="Proteomes" id="UP000184268"/>
    </source>
</evidence>
<reference evidence="2 3" key="1">
    <citation type="submission" date="2016-11" db="EMBL/GenBank/DDBJ databases">
        <authorList>
            <person name="Jaros S."/>
            <person name="Januszkiewicz K."/>
            <person name="Wedrychowicz H."/>
        </authorList>
    </citation>
    <scope>NUCLEOTIDE SEQUENCE [LARGE SCALE GENOMIC DNA]</scope>
    <source>
        <strain evidence="2 3">DSM 16917</strain>
    </source>
</reference>
<dbReference type="STRING" id="299255.SAMN02745129_1581"/>
<dbReference type="Pfam" id="PF00561">
    <property type="entry name" value="Abhydrolase_1"/>
    <property type="match status" value="1"/>
</dbReference>
<dbReference type="InterPro" id="IPR029058">
    <property type="entry name" value="AB_hydrolase_fold"/>
</dbReference>
<dbReference type="GO" id="GO:0046503">
    <property type="term" value="P:glycerolipid catabolic process"/>
    <property type="evidence" value="ECO:0007669"/>
    <property type="project" value="TreeGrafter"/>
</dbReference>
<dbReference type="InterPro" id="IPR050471">
    <property type="entry name" value="AB_hydrolase"/>
</dbReference>
<dbReference type="InterPro" id="IPR000073">
    <property type="entry name" value="AB_hydrolase_1"/>
</dbReference>
<dbReference type="PANTHER" id="PTHR43433:SF5">
    <property type="entry name" value="AB HYDROLASE-1 DOMAIN-CONTAINING PROTEIN"/>
    <property type="match status" value="1"/>
</dbReference>
<evidence type="ECO:0000259" key="1">
    <source>
        <dbReference type="Pfam" id="PF00561"/>
    </source>
</evidence>
<name>A0A1M5RDE5_9GAMM</name>
<dbReference type="EMBL" id="FQXG01000002">
    <property type="protein sequence ID" value="SHH24324.1"/>
    <property type="molecule type" value="Genomic_DNA"/>
</dbReference>
<sequence>MDFTEATVKVNGVEIAYQLHGESNRPTLLLIHGLSVPLTGWPTEMVQSFIALGYQVLLLDNRDIGRSGPLNIKTPNLAWALLKRKLGFKSRAPYRLEDMMADTVALLDALRLDKVHVVGASMGGMIAQLMAIHHPERLLTLTSIMSTTGYRALPPINTEVKRAIFTKPASPTYEGRFAYHINLWRTIGSPAYPVDTAELENRVAAMMARGMTSKGTLRQMFAVIFAADRTEQLEQVTTPTLVLHGESDGLVNCDGGRETAKAIPNAKLKTYPGMGHDFPPQLLPAIVGDIAAHCQLNQHLS</sequence>
<feature type="domain" description="AB hydrolase-1" evidence="1">
    <location>
        <begin position="26"/>
        <end position="277"/>
    </location>
</feature>
<keyword evidence="2" id="KW-0378">Hydrolase</keyword>
<dbReference type="Gene3D" id="3.40.50.1820">
    <property type="entry name" value="alpha/beta hydrolase"/>
    <property type="match status" value="1"/>
</dbReference>
<dbReference type="Proteomes" id="UP000184268">
    <property type="component" value="Unassembled WGS sequence"/>
</dbReference>
<dbReference type="PANTHER" id="PTHR43433">
    <property type="entry name" value="HYDROLASE, ALPHA/BETA FOLD FAMILY PROTEIN"/>
    <property type="match status" value="1"/>
</dbReference>
<dbReference type="SUPFAM" id="SSF53474">
    <property type="entry name" value="alpha/beta-Hydrolases"/>
    <property type="match status" value="1"/>
</dbReference>
<dbReference type="RefSeq" id="WP_067657484.1">
    <property type="nucleotide sequence ID" value="NZ_FQXG01000002.1"/>
</dbReference>
<proteinExistence type="predicted"/>
<dbReference type="OrthoDB" id="9780765at2"/>